<accession>A0ABQ2E370</accession>
<dbReference type="InterPro" id="IPR036922">
    <property type="entry name" value="Rieske_2Fe-2S_sf"/>
</dbReference>
<dbReference type="Proteomes" id="UP000660265">
    <property type="component" value="Unassembled WGS sequence"/>
</dbReference>
<dbReference type="PANTHER" id="PTHR21266">
    <property type="entry name" value="IRON-SULFUR DOMAIN CONTAINING PROTEIN"/>
    <property type="match status" value="1"/>
</dbReference>
<gene>
    <name evidence="7" type="ORF">GCM10011583_24070</name>
</gene>
<dbReference type="Pfam" id="PF00355">
    <property type="entry name" value="Rieske"/>
    <property type="match status" value="1"/>
</dbReference>
<feature type="domain" description="Rieske" evidence="6">
    <location>
        <begin position="29"/>
        <end position="135"/>
    </location>
</feature>
<dbReference type="Gene3D" id="3.90.380.10">
    <property type="entry name" value="Naphthalene 1,2-dioxygenase Alpha Subunit, Chain A, domain 1"/>
    <property type="match status" value="1"/>
</dbReference>
<proteinExistence type="predicted"/>
<evidence type="ECO:0000256" key="3">
    <source>
        <dbReference type="ARBA" id="ARBA00023002"/>
    </source>
</evidence>
<dbReference type="PROSITE" id="PS51296">
    <property type="entry name" value="RIESKE"/>
    <property type="match status" value="1"/>
</dbReference>
<keyword evidence="1" id="KW-0001">2Fe-2S</keyword>
<keyword evidence="4" id="KW-0408">Iron</keyword>
<dbReference type="Gene3D" id="2.102.10.10">
    <property type="entry name" value="Rieske [2Fe-2S] iron-sulphur domain"/>
    <property type="match status" value="1"/>
</dbReference>
<keyword evidence="5" id="KW-0411">Iron-sulfur</keyword>
<dbReference type="SUPFAM" id="SSF50022">
    <property type="entry name" value="ISP domain"/>
    <property type="match status" value="1"/>
</dbReference>
<dbReference type="InterPro" id="IPR017941">
    <property type="entry name" value="Rieske_2Fe-2S"/>
</dbReference>
<dbReference type="CDD" id="cd03479">
    <property type="entry name" value="Rieske_RO_Alpha_PhDO_like"/>
    <property type="match status" value="1"/>
</dbReference>
<dbReference type="InterPro" id="IPR015881">
    <property type="entry name" value="ARHD_Rieske_2Fe_2S"/>
</dbReference>
<dbReference type="PROSITE" id="PS00570">
    <property type="entry name" value="RING_HYDROXYL_ALPHA"/>
    <property type="match status" value="1"/>
</dbReference>
<evidence type="ECO:0000313" key="7">
    <source>
        <dbReference type="EMBL" id="GGJ91803.1"/>
    </source>
</evidence>
<dbReference type="SUPFAM" id="SSF55961">
    <property type="entry name" value="Bet v1-like"/>
    <property type="match status" value="1"/>
</dbReference>
<evidence type="ECO:0000256" key="4">
    <source>
        <dbReference type="ARBA" id="ARBA00023004"/>
    </source>
</evidence>
<evidence type="ECO:0000256" key="1">
    <source>
        <dbReference type="ARBA" id="ARBA00022714"/>
    </source>
</evidence>
<sequence>MRITTEMNERLTRVGAGTPMGEVFRSYWIPAVLASDIAEPDSPPVRVRLLGEDLVAFRDSAGDVGLLDAHCPHRRAPLFFGRNEECGLRCVYHGWKFDVNGNCVDAPSEPPESQFRFRVGTLSYPTHEAGGIVWTYMGPIDRMPEPPDYEWLRAPATHLGVSQANEPCNYLQAIEGGIDTAHSSFAHNNDLSNTSHLRALDTHPRLEVDVADHGFTYASLRRIGGGRIYLRTYQFAMPFMQIRGGLITWQGDPAPYPVLHGHVWVPIDDENTAVFNFAHSADPAQPMEPGWFEEHEDEMGRGPRHFADGTHWLVRNPGNDYLIDREVQRTRTFTGVEGVNTQDYAIQTGMGRIVDRSREALGSTDLAISTARRLLLEATDEVAAGLPARGSDPASHRAVRAGDILMDATRDWREMSKDVREARF</sequence>
<dbReference type="EMBL" id="BMMV01000006">
    <property type="protein sequence ID" value="GGJ91803.1"/>
    <property type="molecule type" value="Genomic_DNA"/>
</dbReference>
<comment type="caution">
    <text evidence="7">The sequence shown here is derived from an EMBL/GenBank/DDBJ whole genome shotgun (WGS) entry which is preliminary data.</text>
</comment>
<keyword evidence="8" id="KW-1185">Reference proteome</keyword>
<evidence type="ECO:0000313" key="8">
    <source>
        <dbReference type="Proteomes" id="UP000660265"/>
    </source>
</evidence>
<organism evidence="7 8">
    <name type="scientific">Streptomyces camponoticapitis</name>
    <dbReference type="NCBI Taxonomy" id="1616125"/>
    <lineage>
        <taxon>Bacteria</taxon>
        <taxon>Bacillati</taxon>
        <taxon>Actinomycetota</taxon>
        <taxon>Actinomycetes</taxon>
        <taxon>Kitasatosporales</taxon>
        <taxon>Streptomycetaceae</taxon>
        <taxon>Streptomyces</taxon>
    </lineage>
</organism>
<protein>
    <submittedName>
        <fullName evidence="7">Ring-hydroxylating oxygenase subunit alpha</fullName>
    </submittedName>
</protein>
<keyword evidence="2" id="KW-0479">Metal-binding</keyword>
<evidence type="ECO:0000259" key="6">
    <source>
        <dbReference type="PROSITE" id="PS51296"/>
    </source>
</evidence>
<name>A0ABQ2E370_9ACTN</name>
<dbReference type="RefSeq" id="WP_189107389.1">
    <property type="nucleotide sequence ID" value="NZ_BMMV01000006.1"/>
</dbReference>
<dbReference type="PANTHER" id="PTHR21266:SF59">
    <property type="entry name" value="BLR4922 PROTEIN"/>
    <property type="match status" value="1"/>
</dbReference>
<dbReference type="InterPro" id="IPR050584">
    <property type="entry name" value="Cholesterol_7-desaturase"/>
</dbReference>
<evidence type="ECO:0000256" key="5">
    <source>
        <dbReference type="ARBA" id="ARBA00023014"/>
    </source>
</evidence>
<evidence type="ECO:0000256" key="2">
    <source>
        <dbReference type="ARBA" id="ARBA00022723"/>
    </source>
</evidence>
<dbReference type="Pfam" id="PF19301">
    <property type="entry name" value="LigXa_C"/>
    <property type="match status" value="1"/>
</dbReference>
<dbReference type="InterPro" id="IPR045623">
    <property type="entry name" value="LigXa_C"/>
</dbReference>
<keyword evidence="3" id="KW-0560">Oxidoreductase</keyword>
<reference evidence="8" key="1">
    <citation type="journal article" date="2019" name="Int. J. Syst. Evol. Microbiol.">
        <title>The Global Catalogue of Microorganisms (GCM) 10K type strain sequencing project: providing services to taxonomists for standard genome sequencing and annotation.</title>
        <authorList>
            <consortium name="The Broad Institute Genomics Platform"/>
            <consortium name="The Broad Institute Genome Sequencing Center for Infectious Disease"/>
            <person name="Wu L."/>
            <person name="Ma J."/>
        </authorList>
    </citation>
    <scope>NUCLEOTIDE SEQUENCE [LARGE SCALE GENOMIC DNA]</scope>
    <source>
        <strain evidence="8">CGMCC 4.7275</strain>
    </source>
</reference>